<dbReference type="Proteomes" id="UP000289738">
    <property type="component" value="Chromosome B10"/>
</dbReference>
<comment type="caution">
    <text evidence="1">The sequence shown here is derived from an EMBL/GenBank/DDBJ whole genome shotgun (WGS) entry which is preliminary data.</text>
</comment>
<protein>
    <recommendedName>
        <fullName evidence="3">Prefoldin subunit</fullName>
    </recommendedName>
</protein>
<dbReference type="GO" id="GO:0006457">
    <property type="term" value="P:protein folding"/>
    <property type="evidence" value="ECO:0007669"/>
    <property type="project" value="UniProtKB-ARBA"/>
</dbReference>
<dbReference type="NCBIfam" id="TIGR00293">
    <property type="entry name" value="prefoldin subunit alpha"/>
    <property type="match status" value="1"/>
</dbReference>
<dbReference type="InterPro" id="IPR004127">
    <property type="entry name" value="Prefoldin_subunit_alpha"/>
</dbReference>
<dbReference type="EMBL" id="SDMP01000020">
    <property type="protein sequence ID" value="RYQ86363.1"/>
    <property type="molecule type" value="Genomic_DNA"/>
</dbReference>
<gene>
    <name evidence="1" type="ORF">Ahy_B10g106032</name>
</gene>
<dbReference type="Pfam" id="PF02996">
    <property type="entry name" value="Prefoldin"/>
    <property type="match status" value="1"/>
</dbReference>
<dbReference type="InterPro" id="IPR009053">
    <property type="entry name" value="Prefoldin"/>
</dbReference>
<proteinExistence type="predicted"/>
<dbReference type="GO" id="GO:0045944">
    <property type="term" value="P:positive regulation of transcription by RNA polymerase II"/>
    <property type="evidence" value="ECO:0007669"/>
    <property type="project" value="TreeGrafter"/>
</dbReference>
<evidence type="ECO:0000313" key="2">
    <source>
        <dbReference type="Proteomes" id="UP000289738"/>
    </source>
</evidence>
<evidence type="ECO:0000313" key="1">
    <source>
        <dbReference type="EMBL" id="RYQ86363.1"/>
    </source>
</evidence>
<sequence>MSGTSADLRRNIENLEKNSVTSLRTLVNLGSEVYLQAEVPNTQHIFVDVGLGFHVEFTWSAGLNYIQKREETIAKQIDEYNQSIASIKVQIKLVLESLLQLPAEKSLPERNF</sequence>
<keyword evidence="2" id="KW-1185">Reference proteome</keyword>
<evidence type="ECO:0008006" key="3">
    <source>
        <dbReference type="Google" id="ProtNLM"/>
    </source>
</evidence>
<organism evidence="1 2">
    <name type="scientific">Arachis hypogaea</name>
    <name type="common">Peanut</name>
    <dbReference type="NCBI Taxonomy" id="3818"/>
    <lineage>
        <taxon>Eukaryota</taxon>
        <taxon>Viridiplantae</taxon>
        <taxon>Streptophyta</taxon>
        <taxon>Embryophyta</taxon>
        <taxon>Tracheophyta</taxon>
        <taxon>Spermatophyta</taxon>
        <taxon>Magnoliopsida</taxon>
        <taxon>eudicotyledons</taxon>
        <taxon>Gunneridae</taxon>
        <taxon>Pentapetalae</taxon>
        <taxon>rosids</taxon>
        <taxon>fabids</taxon>
        <taxon>Fabales</taxon>
        <taxon>Fabaceae</taxon>
        <taxon>Papilionoideae</taxon>
        <taxon>50 kb inversion clade</taxon>
        <taxon>dalbergioids sensu lato</taxon>
        <taxon>Dalbergieae</taxon>
        <taxon>Pterocarpus clade</taxon>
        <taxon>Arachis</taxon>
    </lineage>
</organism>
<dbReference type="STRING" id="3818.A0A444X9W8"/>
<dbReference type="PANTHER" id="PTHR13345">
    <property type="entry name" value="MEDIATOR OF RNA POLYMERASE II TRANSCRIPTION SUBUNIT 10"/>
    <property type="match status" value="1"/>
</dbReference>
<name>A0A444X9W8_ARAHY</name>
<dbReference type="GO" id="GO:0003712">
    <property type="term" value="F:transcription coregulator activity"/>
    <property type="evidence" value="ECO:0007669"/>
    <property type="project" value="TreeGrafter"/>
</dbReference>
<dbReference type="PANTHER" id="PTHR13345:SF9">
    <property type="entry name" value="PROTEIN UXT"/>
    <property type="match status" value="1"/>
</dbReference>
<dbReference type="AlphaFoldDB" id="A0A444X9W8"/>
<reference evidence="1 2" key="1">
    <citation type="submission" date="2019-01" db="EMBL/GenBank/DDBJ databases">
        <title>Sequencing of cultivated peanut Arachis hypogaea provides insights into genome evolution and oil improvement.</title>
        <authorList>
            <person name="Chen X."/>
        </authorList>
    </citation>
    <scope>NUCLEOTIDE SEQUENCE [LARGE SCALE GENOMIC DNA]</scope>
    <source>
        <strain evidence="2">cv. Fuhuasheng</strain>
        <tissue evidence="1">Leaves</tissue>
    </source>
</reference>
<dbReference type="GO" id="GO:0016592">
    <property type="term" value="C:mediator complex"/>
    <property type="evidence" value="ECO:0007669"/>
    <property type="project" value="TreeGrafter"/>
</dbReference>
<dbReference type="SUPFAM" id="SSF46579">
    <property type="entry name" value="Prefoldin"/>
    <property type="match status" value="1"/>
</dbReference>
<dbReference type="CDD" id="cd23158">
    <property type="entry name" value="Prefoldin_UXT"/>
    <property type="match status" value="1"/>
</dbReference>
<accession>A0A444X9W8</accession>
<dbReference type="GO" id="GO:0009409">
    <property type="term" value="P:response to cold"/>
    <property type="evidence" value="ECO:0007669"/>
    <property type="project" value="UniProtKB-ARBA"/>
</dbReference>
<dbReference type="Gene3D" id="1.10.287.370">
    <property type="match status" value="1"/>
</dbReference>